<dbReference type="RefSeq" id="WP_269965745.1">
    <property type="nucleotide sequence ID" value="NZ_JAKMUS010000011.1"/>
</dbReference>
<evidence type="ECO:0000256" key="2">
    <source>
        <dbReference type="SAM" id="SignalP"/>
    </source>
</evidence>
<dbReference type="PANTHER" id="PTHR36302:SF1">
    <property type="entry name" value="COPPER CHAPERONE PCU(A)C"/>
    <property type="match status" value="1"/>
</dbReference>
<comment type="caution">
    <text evidence="3">The sequence shown here is derived from an EMBL/GenBank/DDBJ whole genome shotgun (WGS) entry which is preliminary data.</text>
</comment>
<name>A0A9X3RKL8_9CORY</name>
<dbReference type="Gene3D" id="2.60.40.1890">
    <property type="entry name" value="PCu(A)C copper chaperone"/>
    <property type="match status" value="1"/>
</dbReference>
<dbReference type="Proteomes" id="UP001146468">
    <property type="component" value="Unassembled WGS sequence"/>
</dbReference>
<gene>
    <name evidence="3" type="ORF">L8U60_07475</name>
</gene>
<accession>A0A9X3RKL8</accession>
<organism evidence="3 4">
    <name type="scientific">Corynebacterium meitnerae</name>
    <dbReference type="NCBI Taxonomy" id="2913498"/>
    <lineage>
        <taxon>Bacteria</taxon>
        <taxon>Bacillati</taxon>
        <taxon>Actinomycetota</taxon>
        <taxon>Actinomycetes</taxon>
        <taxon>Mycobacteriales</taxon>
        <taxon>Corynebacteriaceae</taxon>
        <taxon>Corynebacterium</taxon>
    </lineage>
</organism>
<dbReference type="AlphaFoldDB" id="A0A9X3RKL8"/>
<evidence type="ECO:0000256" key="1">
    <source>
        <dbReference type="SAM" id="MobiDB-lite"/>
    </source>
</evidence>
<evidence type="ECO:0000313" key="3">
    <source>
        <dbReference type="EMBL" id="MCZ9294321.1"/>
    </source>
</evidence>
<dbReference type="PROSITE" id="PS51257">
    <property type="entry name" value="PROKAR_LIPOPROTEIN"/>
    <property type="match status" value="1"/>
</dbReference>
<dbReference type="SUPFAM" id="SSF110087">
    <property type="entry name" value="DR1885-like metal-binding protein"/>
    <property type="match status" value="1"/>
</dbReference>
<proteinExistence type="predicted"/>
<dbReference type="InterPro" id="IPR058248">
    <property type="entry name" value="Lxx211020-like"/>
</dbReference>
<reference evidence="3" key="1">
    <citation type="submission" date="2022-02" db="EMBL/GenBank/DDBJ databases">
        <title>Corynebacterium sp. from urogenital microbiome.</title>
        <authorList>
            <person name="Cappelli E.A."/>
            <person name="Ribeiro T.G."/>
            <person name="Peixe L."/>
        </authorList>
    </citation>
    <scope>NUCLEOTIDE SEQUENCE</scope>
    <source>
        <strain evidence="3">C8Ua_172</strain>
    </source>
</reference>
<feature type="region of interest" description="Disordered" evidence="1">
    <location>
        <begin position="184"/>
        <end position="214"/>
    </location>
</feature>
<evidence type="ECO:0000313" key="4">
    <source>
        <dbReference type="Proteomes" id="UP001146468"/>
    </source>
</evidence>
<keyword evidence="2" id="KW-0732">Signal</keyword>
<dbReference type="PANTHER" id="PTHR36302">
    <property type="entry name" value="BLR7088 PROTEIN"/>
    <property type="match status" value="1"/>
</dbReference>
<dbReference type="InterPro" id="IPR036182">
    <property type="entry name" value="PCuAC_sf"/>
</dbReference>
<feature type="signal peptide" evidence="2">
    <location>
        <begin position="1"/>
        <end position="22"/>
    </location>
</feature>
<protein>
    <submittedName>
        <fullName evidence="3">Copper chaperone PCu(A)C</fullName>
    </submittedName>
</protein>
<dbReference type="InterPro" id="IPR007410">
    <property type="entry name" value="LpqE-like"/>
</dbReference>
<feature type="chain" id="PRO_5040721186" evidence="2">
    <location>
        <begin position="23"/>
        <end position="214"/>
    </location>
</feature>
<dbReference type="Pfam" id="PF04314">
    <property type="entry name" value="PCuAC"/>
    <property type="match status" value="1"/>
</dbReference>
<sequence>MLNSKKSIALAAALCAGTLGLAACSNDGESTDATATTTAMESTTAAEADASASVIQLVEGYCRAKAAEDDAEAHEHMTEKDMKHADMTACFGQLKNVSDKDINVVSFSSPTLEGATTELHETVDGMMREKEGGFTIPAGGTYDLIPGGDHLMIMNYPGAIPAGDNLTVELKLDDGTTLTTEIPVREQPSGEENYAGDMDHGNMDHSEHMDHSGH</sequence>
<feature type="compositionally biased region" description="Basic and acidic residues" evidence="1">
    <location>
        <begin position="197"/>
        <end position="214"/>
    </location>
</feature>
<dbReference type="EMBL" id="JAKMUS010000011">
    <property type="protein sequence ID" value="MCZ9294321.1"/>
    <property type="molecule type" value="Genomic_DNA"/>
</dbReference>
<keyword evidence="4" id="KW-1185">Reference proteome</keyword>